<dbReference type="PANTHER" id="PTHR43432:SF3">
    <property type="entry name" value="SLR0285 PROTEIN"/>
    <property type="match status" value="1"/>
</dbReference>
<dbReference type="AlphaFoldDB" id="A0A7C5QJR6"/>
<reference evidence="5" key="1">
    <citation type="journal article" date="2020" name="mSystems">
        <title>Genome- and Community-Level Interaction Insights into Carbon Utilization and Element Cycling Functions of Hydrothermarchaeota in Hydrothermal Sediment.</title>
        <authorList>
            <person name="Zhou Z."/>
            <person name="Liu Y."/>
            <person name="Xu W."/>
            <person name="Pan J."/>
            <person name="Luo Z.H."/>
            <person name="Li M."/>
        </authorList>
    </citation>
    <scope>NUCLEOTIDE SEQUENCE [LARGE SCALE GENOMIC DNA]</scope>
    <source>
        <strain evidence="5">SpSt-1056</strain>
    </source>
</reference>
<feature type="domain" description="Radical SAM core" evidence="4">
    <location>
        <begin position="43"/>
        <end position="293"/>
    </location>
</feature>
<proteinExistence type="predicted"/>
<dbReference type="InterPro" id="IPR007197">
    <property type="entry name" value="rSAM"/>
</dbReference>
<dbReference type="SFLD" id="SFLDG01084">
    <property type="entry name" value="Uncharacterised_Radical_SAM_Su"/>
    <property type="match status" value="1"/>
</dbReference>
<comment type="caution">
    <text evidence="5">The sequence shown here is derived from an EMBL/GenBank/DDBJ whole genome shotgun (WGS) entry which is preliminary data.</text>
</comment>
<dbReference type="InterPro" id="IPR040086">
    <property type="entry name" value="MJ0683-like"/>
</dbReference>
<dbReference type="PROSITE" id="PS51918">
    <property type="entry name" value="RADICAL_SAM"/>
    <property type="match status" value="1"/>
</dbReference>
<evidence type="ECO:0000256" key="3">
    <source>
        <dbReference type="ARBA" id="ARBA00023014"/>
    </source>
</evidence>
<dbReference type="SUPFAM" id="SSF102114">
    <property type="entry name" value="Radical SAM enzymes"/>
    <property type="match status" value="1"/>
</dbReference>
<keyword evidence="1" id="KW-0479">Metal-binding</keyword>
<gene>
    <name evidence="5" type="ORF">ENM11_05620</name>
</gene>
<keyword evidence="3" id="KW-0411">Iron-sulfur</keyword>
<dbReference type="SFLD" id="SFLDS00029">
    <property type="entry name" value="Radical_SAM"/>
    <property type="match status" value="1"/>
</dbReference>
<sequence>MVAKNQSLTSFFVKEKKVRFGSYVVNLPLIKPSKLTRKDGVGKELSDGWAVNFAVGCLFGCRFCYVDAIHKLYSSARVGEIVQADWGYYFAVPSNLEEAIEATPWHKWRGEEVLMSSTHDPYLPPLKTYTRKILERMLNNGVRVCIQTRSPLVLEDLDLLKAYREQVRLQVSVATLNTELAKIIEPRVVAPHRRLEILTEAKKNGIKTGIIVAPILPPCRLRPSVEEDLRQIFEKLAETRPDHVYGESLHVRGVNMTYLSEALGERLTVDPLFDRWVAKLFTKLLHRYNLKGRYWAGR</sequence>
<evidence type="ECO:0000259" key="4">
    <source>
        <dbReference type="PROSITE" id="PS51918"/>
    </source>
</evidence>
<dbReference type="GO" id="GO:0046872">
    <property type="term" value="F:metal ion binding"/>
    <property type="evidence" value="ECO:0007669"/>
    <property type="project" value="UniProtKB-KW"/>
</dbReference>
<evidence type="ECO:0000256" key="2">
    <source>
        <dbReference type="ARBA" id="ARBA00023004"/>
    </source>
</evidence>
<keyword evidence="2" id="KW-0408">Iron</keyword>
<evidence type="ECO:0000313" key="5">
    <source>
        <dbReference type="EMBL" id="HHK68614.1"/>
    </source>
</evidence>
<dbReference type="CDD" id="cd01335">
    <property type="entry name" value="Radical_SAM"/>
    <property type="match status" value="1"/>
</dbReference>
<dbReference type="GO" id="GO:0051536">
    <property type="term" value="F:iron-sulfur cluster binding"/>
    <property type="evidence" value="ECO:0007669"/>
    <property type="project" value="UniProtKB-KW"/>
</dbReference>
<dbReference type="Pfam" id="PF04055">
    <property type="entry name" value="Radical_SAM"/>
    <property type="match status" value="1"/>
</dbReference>
<dbReference type="Gene3D" id="3.80.30.30">
    <property type="match status" value="1"/>
</dbReference>
<organism evidence="5">
    <name type="scientific">Caldiarchaeum subterraneum</name>
    <dbReference type="NCBI Taxonomy" id="311458"/>
    <lineage>
        <taxon>Archaea</taxon>
        <taxon>Nitrososphaerota</taxon>
        <taxon>Candidatus Caldarchaeales</taxon>
        <taxon>Candidatus Caldarchaeaceae</taxon>
        <taxon>Candidatus Caldarchaeum</taxon>
    </lineage>
</organism>
<dbReference type="GO" id="GO:0003824">
    <property type="term" value="F:catalytic activity"/>
    <property type="evidence" value="ECO:0007669"/>
    <property type="project" value="InterPro"/>
</dbReference>
<name>A0A7C5QJR6_CALS0</name>
<dbReference type="InterPro" id="IPR058240">
    <property type="entry name" value="rSAM_sf"/>
</dbReference>
<dbReference type="PANTHER" id="PTHR43432">
    <property type="entry name" value="SLR0285 PROTEIN"/>
    <property type="match status" value="1"/>
</dbReference>
<accession>A0A7C5QJR6</accession>
<dbReference type="EMBL" id="DRWN01000045">
    <property type="protein sequence ID" value="HHK68614.1"/>
    <property type="molecule type" value="Genomic_DNA"/>
</dbReference>
<protein>
    <submittedName>
        <fullName evidence="5">Radical SAM protein</fullName>
    </submittedName>
</protein>
<evidence type="ECO:0000256" key="1">
    <source>
        <dbReference type="ARBA" id="ARBA00022723"/>
    </source>
</evidence>